<reference evidence="1 2" key="1">
    <citation type="submission" date="2017-09" db="EMBL/GenBank/DDBJ databases">
        <title>Complete genome sequence of Oxytococcus suis strain ZY16052.</title>
        <authorList>
            <person name="Li F."/>
        </authorList>
    </citation>
    <scope>NUCLEOTIDE SEQUENCE [LARGE SCALE GENOMIC DNA]</scope>
    <source>
        <strain evidence="1 2">ZY16052</strain>
    </source>
</reference>
<sequence>MFITHSKKAHPPAIQRAEAIADRYQLDFYPRTKLAITKMMTQLKDDAFVVGNDFNELYLQEEATKALRFHPSFGKLRIYHLNHTGYDPLIDVCNLQAGDTFLDCTMGLAADSLVASYTVGPSGHVQAVEGSFPIYLLVSLGLKQYAEDDTLIEAMRRIDCIHSDYLTHLKGLADKSFDVVYFDPMFTEAIETSTAIRDLDQATLKDDLPLEAIQEARRVAKRRVVLKDHFRSQRFETLGFTRIIRPSSRVHYGYIDV</sequence>
<dbReference type="Gene3D" id="3.40.50.150">
    <property type="entry name" value="Vaccinia Virus protein VP39"/>
    <property type="match status" value="1"/>
</dbReference>
<dbReference type="InterPro" id="IPR029063">
    <property type="entry name" value="SAM-dependent_MTases_sf"/>
</dbReference>
<evidence type="ECO:0000313" key="2">
    <source>
        <dbReference type="Proteomes" id="UP000263232"/>
    </source>
</evidence>
<evidence type="ECO:0000313" key="1">
    <source>
        <dbReference type="EMBL" id="AXY26520.1"/>
    </source>
</evidence>
<keyword evidence="2" id="KW-1185">Reference proteome</keyword>
<dbReference type="KEGG" id="abae:CL176_11220"/>
<dbReference type="Proteomes" id="UP000263232">
    <property type="component" value="Chromosome"/>
</dbReference>
<dbReference type="OrthoDB" id="1653798at2"/>
<protein>
    <recommendedName>
        <fullName evidence="3">SAM-dependent methyltransferase</fullName>
    </recommendedName>
</protein>
<gene>
    <name evidence="1" type="ORF">CL176_11220</name>
</gene>
<dbReference type="PANTHER" id="PTHR36112:SF1">
    <property type="entry name" value="RIBOSOMAL RNA SMALL SUBUNIT METHYLTRANSFERASE J"/>
    <property type="match status" value="1"/>
</dbReference>
<dbReference type="SUPFAM" id="SSF53335">
    <property type="entry name" value="S-adenosyl-L-methionine-dependent methyltransferases"/>
    <property type="match status" value="1"/>
</dbReference>
<accession>A0A347WN63</accession>
<evidence type="ECO:0008006" key="3">
    <source>
        <dbReference type="Google" id="ProtNLM"/>
    </source>
</evidence>
<dbReference type="AlphaFoldDB" id="A0A347WN63"/>
<dbReference type="PANTHER" id="PTHR36112">
    <property type="entry name" value="RIBOSOMAL RNA SMALL SUBUNIT METHYLTRANSFERASE J"/>
    <property type="match status" value="1"/>
</dbReference>
<organism evidence="1 2">
    <name type="scientific">Suicoccus acidiformans</name>
    <dbReference type="NCBI Taxonomy" id="2036206"/>
    <lineage>
        <taxon>Bacteria</taxon>
        <taxon>Bacillati</taxon>
        <taxon>Bacillota</taxon>
        <taxon>Bacilli</taxon>
        <taxon>Lactobacillales</taxon>
        <taxon>Aerococcaceae</taxon>
        <taxon>Suicoccus</taxon>
    </lineage>
</organism>
<dbReference type="InterPro" id="IPR007536">
    <property type="entry name" value="16SrRNA_methylTrfase_J"/>
</dbReference>
<dbReference type="Pfam" id="PF04445">
    <property type="entry name" value="SAM_MT"/>
    <property type="match status" value="1"/>
</dbReference>
<dbReference type="RefSeq" id="WP_118991376.1">
    <property type="nucleotide sequence ID" value="NZ_CP023434.1"/>
</dbReference>
<name>A0A347WN63_9LACT</name>
<dbReference type="GO" id="GO:0008990">
    <property type="term" value="F:rRNA (guanine-N2-)-methyltransferase activity"/>
    <property type="evidence" value="ECO:0007669"/>
    <property type="project" value="InterPro"/>
</dbReference>
<dbReference type="EMBL" id="CP023434">
    <property type="protein sequence ID" value="AXY26520.1"/>
    <property type="molecule type" value="Genomic_DNA"/>
</dbReference>
<proteinExistence type="predicted"/>